<evidence type="ECO:0000313" key="2">
    <source>
        <dbReference type="EMBL" id="MFC4591777.1"/>
    </source>
</evidence>
<gene>
    <name evidence="2" type="ORF">ACFO8L_37185</name>
</gene>
<dbReference type="Gene3D" id="1.25.40.10">
    <property type="entry name" value="Tetratricopeptide repeat domain"/>
    <property type="match status" value="1"/>
</dbReference>
<evidence type="ECO:0000313" key="3">
    <source>
        <dbReference type="Proteomes" id="UP001595891"/>
    </source>
</evidence>
<dbReference type="InterPro" id="IPR011990">
    <property type="entry name" value="TPR-like_helical_dom_sf"/>
</dbReference>
<dbReference type="SUPFAM" id="SSF48452">
    <property type="entry name" value="TPR-like"/>
    <property type="match status" value="1"/>
</dbReference>
<dbReference type="Proteomes" id="UP001595891">
    <property type="component" value="Unassembled WGS sequence"/>
</dbReference>
<sequence length="536" mass="58828">MTGEGYRILLGARRRADVLRAKGFTYDQIADVLALDHQVSPLRLYRFAHGRTVADVVNAFNDLDPAGAASLRDARLYDYEIHPGAGRKPPVRALTTLARIYQTTARNLVGDDEYATYGPVDRQALNATDYRHLDPCRLSHHTRLAAGEAHASMDTTAGRRTTRTSDAPYGLSPGDCAEVLRALSAEEADVRRRELLFELALALGGPPALSLLRHLAPDEGVRLAQALRTPGRVDAVTVTSLEKLIAHCWRLDETHGPATLIHMADTQRDLVSRLLKSYSLSPTLRDRLTTAYWSLSHLGGWLHFDLLDYPGAVRRYTEGLEAAHELGNPTLLAHIHGLLADAASYQGRWSKALDHAYAAQGWVKESNSRLQHAATSVALARTLAEAGNASASLRALDHACDRAGDGPTEVDPSHLYWCTPSRVQRHSLYCLVMLKHSDQAVYVGEQVLREVEPSFGRQRGFVLIDVATALIQKREIAGAASQLGEAASITARHSSMRLVHSLRATRRLLQPWATNTYVRDLDDQLQALGLSASPSV</sequence>
<evidence type="ECO:0008006" key="4">
    <source>
        <dbReference type="Google" id="ProtNLM"/>
    </source>
</evidence>
<name>A0ABV9EQN0_9ACTN</name>
<comment type="caution">
    <text evidence="2">The sequence shown here is derived from an EMBL/GenBank/DDBJ whole genome shotgun (WGS) entry which is preliminary data.</text>
</comment>
<organism evidence="2 3">
    <name type="scientific">Sphaerisporangium corydalis</name>
    <dbReference type="NCBI Taxonomy" id="1441875"/>
    <lineage>
        <taxon>Bacteria</taxon>
        <taxon>Bacillati</taxon>
        <taxon>Actinomycetota</taxon>
        <taxon>Actinomycetes</taxon>
        <taxon>Streptosporangiales</taxon>
        <taxon>Streptosporangiaceae</taxon>
        <taxon>Sphaerisporangium</taxon>
    </lineage>
</organism>
<accession>A0ABV9EQN0</accession>
<feature type="region of interest" description="Disordered" evidence="1">
    <location>
        <begin position="148"/>
        <end position="170"/>
    </location>
</feature>
<evidence type="ECO:0000256" key="1">
    <source>
        <dbReference type="SAM" id="MobiDB-lite"/>
    </source>
</evidence>
<protein>
    <recommendedName>
        <fullName evidence="4">XRE family transcriptional regulator</fullName>
    </recommendedName>
</protein>
<dbReference type="EMBL" id="JBHSFN010000037">
    <property type="protein sequence ID" value="MFC4591777.1"/>
    <property type="molecule type" value="Genomic_DNA"/>
</dbReference>
<proteinExistence type="predicted"/>
<reference evidence="3" key="1">
    <citation type="journal article" date="2019" name="Int. J. Syst. Evol. Microbiol.">
        <title>The Global Catalogue of Microorganisms (GCM) 10K type strain sequencing project: providing services to taxonomists for standard genome sequencing and annotation.</title>
        <authorList>
            <consortium name="The Broad Institute Genomics Platform"/>
            <consortium name="The Broad Institute Genome Sequencing Center for Infectious Disease"/>
            <person name="Wu L."/>
            <person name="Ma J."/>
        </authorList>
    </citation>
    <scope>NUCLEOTIDE SEQUENCE [LARGE SCALE GENOMIC DNA]</scope>
    <source>
        <strain evidence="3">CCUG 49560</strain>
    </source>
</reference>
<keyword evidence="3" id="KW-1185">Reference proteome</keyword>
<dbReference type="RefSeq" id="WP_262845590.1">
    <property type="nucleotide sequence ID" value="NZ_JANZYP010000040.1"/>
</dbReference>